<feature type="region of interest" description="Disordered" evidence="1">
    <location>
        <begin position="30"/>
        <end position="63"/>
    </location>
</feature>
<evidence type="ECO:0000313" key="2">
    <source>
        <dbReference type="EMBL" id="KMW56745.1"/>
    </source>
</evidence>
<evidence type="ECO:0000256" key="1">
    <source>
        <dbReference type="SAM" id="MobiDB-lite"/>
    </source>
</evidence>
<accession>A0A0J9E1Z5</accession>
<dbReference type="AlphaFoldDB" id="A0A0J9E1Z5"/>
<name>A0A0J9E1Z5_9RHOB</name>
<gene>
    <name evidence="2" type="ORF">AIOL_001700</name>
</gene>
<dbReference type="OrthoDB" id="7876991at2"/>
<organism evidence="2 3">
    <name type="scientific">Candidatus Rhodobacter oscarellae</name>
    <dbReference type="NCBI Taxonomy" id="1675527"/>
    <lineage>
        <taxon>Bacteria</taxon>
        <taxon>Pseudomonadati</taxon>
        <taxon>Pseudomonadota</taxon>
        <taxon>Alphaproteobacteria</taxon>
        <taxon>Rhodobacterales</taxon>
        <taxon>Rhodobacter group</taxon>
        <taxon>Rhodobacter</taxon>
    </lineage>
</organism>
<feature type="compositionally biased region" description="Basic and acidic residues" evidence="1">
    <location>
        <begin position="49"/>
        <end position="63"/>
    </location>
</feature>
<sequence length="63" mass="6995">MNVNQLINMVMRIVMRQLIGRGINAGINAASGRMSKKRGAVPQDPQAGRGRDEDGRDMRNRSE</sequence>
<evidence type="ECO:0000313" key="3">
    <source>
        <dbReference type="Proteomes" id="UP000037178"/>
    </source>
</evidence>
<proteinExistence type="predicted"/>
<protein>
    <submittedName>
        <fullName evidence="2">Uncharacterized protein</fullName>
    </submittedName>
</protein>
<keyword evidence="3" id="KW-1185">Reference proteome</keyword>
<dbReference type="STRING" id="1675527.AIOL_001700"/>
<dbReference type="Proteomes" id="UP000037178">
    <property type="component" value="Unassembled WGS sequence"/>
</dbReference>
<dbReference type="PATRIC" id="fig|1675527.3.peg.1795"/>
<dbReference type="EMBL" id="LFTY01000002">
    <property type="protein sequence ID" value="KMW56745.1"/>
    <property type="molecule type" value="Genomic_DNA"/>
</dbReference>
<comment type="caution">
    <text evidence="2">The sequence shown here is derived from an EMBL/GenBank/DDBJ whole genome shotgun (WGS) entry which is preliminary data.</text>
</comment>
<reference evidence="2 3" key="1">
    <citation type="submission" date="2015-06" db="EMBL/GenBank/DDBJ databases">
        <title>Draft genome sequence of an Alphaproteobacteria species associated to the Mediterranean sponge Oscarella lobularis.</title>
        <authorList>
            <person name="Jourda C."/>
            <person name="Santini S."/>
            <person name="Claverie J.-M."/>
        </authorList>
    </citation>
    <scope>NUCLEOTIDE SEQUENCE [LARGE SCALE GENOMIC DNA]</scope>
    <source>
        <strain evidence="2">IGS</strain>
    </source>
</reference>
<dbReference type="RefSeq" id="WP_152912429.1">
    <property type="nucleotide sequence ID" value="NZ_LFTY01000002.1"/>
</dbReference>